<dbReference type="InterPro" id="IPR054015">
    <property type="entry name" value="ExsA-like_N"/>
</dbReference>
<dbReference type="PANTHER" id="PTHR43280:SF2">
    <property type="entry name" value="HTH-TYPE TRANSCRIPTIONAL REGULATOR EXSA"/>
    <property type="match status" value="1"/>
</dbReference>
<dbReference type="KEGG" id="mcos:GM418_03265"/>
<evidence type="ECO:0000259" key="4">
    <source>
        <dbReference type="PROSITE" id="PS01124"/>
    </source>
</evidence>
<evidence type="ECO:0000256" key="3">
    <source>
        <dbReference type="ARBA" id="ARBA00023163"/>
    </source>
</evidence>
<dbReference type="PROSITE" id="PS01124">
    <property type="entry name" value="HTH_ARAC_FAMILY_2"/>
    <property type="match status" value="1"/>
</dbReference>
<keyword evidence="2" id="KW-0238">DNA-binding</keyword>
<dbReference type="AlphaFoldDB" id="A0A6I6JIX6"/>
<sequence>MKEEIKSCHLGPEISPEQFIPEHIFLYLAKGLMLGYDGSKKYTLKPDEYCLLRKNRLARYNKQKENGDYEKVAVIFDEVFLRKFQQKHKISATKSPLAETFIPIEKNKLIPDFVRSLKPYYKGEGKIDKIFADVKREELLIIILQSQPELAGVFFDFGIPEKINLEEFMNRNYKFNVGIERFAFMTGRSLSAFKRDFKYIFNDSPSHWLVQKRLQEAYFLIEEKNRKPSEIYIELGFENLSHFSFAFKKSFGQTPGELTGKKRNSTAKN</sequence>
<evidence type="ECO:0000256" key="1">
    <source>
        <dbReference type="ARBA" id="ARBA00023015"/>
    </source>
</evidence>
<organism evidence="5 6">
    <name type="scientific">Maribellus comscasis</name>
    <dbReference type="NCBI Taxonomy" id="2681766"/>
    <lineage>
        <taxon>Bacteria</taxon>
        <taxon>Pseudomonadati</taxon>
        <taxon>Bacteroidota</taxon>
        <taxon>Bacteroidia</taxon>
        <taxon>Marinilabiliales</taxon>
        <taxon>Prolixibacteraceae</taxon>
        <taxon>Maribellus</taxon>
    </lineage>
</organism>
<gene>
    <name evidence="5" type="ORF">GM418_03265</name>
</gene>
<reference evidence="5 6" key="1">
    <citation type="submission" date="2019-11" db="EMBL/GenBank/DDBJ databases">
        <authorList>
            <person name="Zheng R.K."/>
            <person name="Sun C.M."/>
        </authorList>
    </citation>
    <scope>NUCLEOTIDE SEQUENCE [LARGE SCALE GENOMIC DNA]</scope>
    <source>
        <strain evidence="5 6">WC007</strain>
    </source>
</reference>
<evidence type="ECO:0000313" key="6">
    <source>
        <dbReference type="Proteomes" id="UP000428260"/>
    </source>
</evidence>
<name>A0A6I6JIX6_9BACT</name>
<dbReference type="GO" id="GO:0043565">
    <property type="term" value="F:sequence-specific DNA binding"/>
    <property type="evidence" value="ECO:0007669"/>
    <property type="project" value="InterPro"/>
</dbReference>
<dbReference type="EMBL" id="CP046401">
    <property type="protein sequence ID" value="QGY42706.1"/>
    <property type="molecule type" value="Genomic_DNA"/>
</dbReference>
<keyword evidence="3" id="KW-0804">Transcription</keyword>
<dbReference type="SUPFAM" id="SSF46689">
    <property type="entry name" value="Homeodomain-like"/>
    <property type="match status" value="1"/>
</dbReference>
<evidence type="ECO:0000256" key="2">
    <source>
        <dbReference type="ARBA" id="ARBA00023125"/>
    </source>
</evidence>
<dbReference type="SMART" id="SM00342">
    <property type="entry name" value="HTH_ARAC"/>
    <property type="match status" value="1"/>
</dbReference>
<dbReference type="GO" id="GO:0003700">
    <property type="term" value="F:DNA-binding transcription factor activity"/>
    <property type="evidence" value="ECO:0007669"/>
    <property type="project" value="InterPro"/>
</dbReference>
<protein>
    <submittedName>
        <fullName evidence="5">Helix-turn-helix domain-containing protein</fullName>
    </submittedName>
</protein>
<accession>A0A6I6JIX6</accession>
<feature type="domain" description="HTH araC/xylS-type" evidence="4">
    <location>
        <begin position="163"/>
        <end position="261"/>
    </location>
</feature>
<dbReference type="RefSeq" id="WP_158863111.1">
    <property type="nucleotide sequence ID" value="NZ_CP046401.1"/>
</dbReference>
<evidence type="ECO:0000313" key="5">
    <source>
        <dbReference type="EMBL" id="QGY42706.1"/>
    </source>
</evidence>
<dbReference type="Pfam" id="PF12833">
    <property type="entry name" value="HTH_18"/>
    <property type="match status" value="1"/>
</dbReference>
<dbReference type="InterPro" id="IPR018060">
    <property type="entry name" value="HTH_AraC"/>
</dbReference>
<dbReference type="InterPro" id="IPR009057">
    <property type="entry name" value="Homeodomain-like_sf"/>
</dbReference>
<proteinExistence type="predicted"/>
<dbReference type="Pfam" id="PF22200">
    <property type="entry name" value="ExsA_N"/>
    <property type="match status" value="1"/>
</dbReference>
<dbReference type="PANTHER" id="PTHR43280">
    <property type="entry name" value="ARAC-FAMILY TRANSCRIPTIONAL REGULATOR"/>
    <property type="match status" value="1"/>
</dbReference>
<dbReference type="Gene3D" id="1.10.10.60">
    <property type="entry name" value="Homeodomain-like"/>
    <property type="match status" value="1"/>
</dbReference>
<keyword evidence="6" id="KW-1185">Reference proteome</keyword>
<keyword evidence="1" id="KW-0805">Transcription regulation</keyword>
<dbReference type="Proteomes" id="UP000428260">
    <property type="component" value="Chromosome"/>
</dbReference>